<dbReference type="Proteomes" id="UP000198757">
    <property type="component" value="Unassembled WGS sequence"/>
</dbReference>
<dbReference type="OrthoDB" id="680656at2"/>
<keyword evidence="2" id="KW-1185">Reference proteome</keyword>
<dbReference type="AlphaFoldDB" id="A0A1G6UUB6"/>
<dbReference type="STRING" id="1285928.SAMN04487894_10973"/>
<name>A0A1G6UUB6_NIADE</name>
<dbReference type="RefSeq" id="WP_090391214.1">
    <property type="nucleotide sequence ID" value="NZ_FMZO01000009.1"/>
</dbReference>
<dbReference type="PROSITE" id="PS51257">
    <property type="entry name" value="PROKAR_LIPOPROTEIN"/>
    <property type="match status" value="1"/>
</dbReference>
<reference evidence="2" key="1">
    <citation type="submission" date="2016-10" db="EMBL/GenBank/DDBJ databases">
        <authorList>
            <person name="Varghese N."/>
            <person name="Submissions S."/>
        </authorList>
    </citation>
    <scope>NUCLEOTIDE SEQUENCE [LARGE SCALE GENOMIC DNA]</scope>
    <source>
        <strain evidence="2">DSM 25811 / CCM 8410 / LMG 26954 / E90</strain>
    </source>
</reference>
<gene>
    <name evidence="1" type="ORF">SAMN04487894_10973</name>
</gene>
<organism evidence="1 2">
    <name type="scientific">Niabella drilacis (strain DSM 25811 / CCM 8410 / CCUG 62505 / LMG 26954 / E90)</name>
    <dbReference type="NCBI Taxonomy" id="1285928"/>
    <lineage>
        <taxon>Bacteria</taxon>
        <taxon>Pseudomonadati</taxon>
        <taxon>Bacteroidota</taxon>
        <taxon>Chitinophagia</taxon>
        <taxon>Chitinophagales</taxon>
        <taxon>Chitinophagaceae</taxon>
        <taxon>Niabella</taxon>
    </lineage>
</organism>
<evidence type="ECO:0008006" key="3">
    <source>
        <dbReference type="Google" id="ProtNLM"/>
    </source>
</evidence>
<evidence type="ECO:0000313" key="1">
    <source>
        <dbReference type="EMBL" id="SDD44155.1"/>
    </source>
</evidence>
<accession>A0A1G6UUB6</accession>
<evidence type="ECO:0000313" key="2">
    <source>
        <dbReference type="Proteomes" id="UP000198757"/>
    </source>
</evidence>
<protein>
    <recommendedName>
        <fullName evidence="3">YD repeat-containing protein</fullName>
    </recommendedName>
</protein>
<dbReference type="EMBL" id="FMZO01000009">
    <property type="protein sequence ID" value="SDD44155.1"/>
    <property type="molecule type" value="Genomic_DNA"/>
</dbReference>
<proteinExistence type="predicted"/>
<sequence length="1265" mass="141426">MSIRFFLVVNILVFFACFSGYTQETKLTPVTPEAAALTKMVNYPVDYNTGVPDIRIPFYEINVGNIKLPVDLVYHAGGFRINEQATRAGLGWSLSSDLQITRTINGKDDFSQGGYLNNPLVKTYYRNGSFCPGCAYSDSYQESYYLATGEKDASPDKFNYRLLNKSGSFYFQKNIAGSGYTIVPVPFDNIKIQFNNGQFIITDTDGTTYYFGTPGTGSVSQALAGGMEISGADASGSCPACVTSAWKCKSIFSAQGIEEISFSYTPKTMVTYATYNDYIEYYNNESPCTMYHYYRSSDYPLSGYTNYSSLPAFYELSSPKYMVVYGNSGTSYFHIPYLDNTGNVVDAVYERTNVTNASLQNVHGLSVSEISFRGGKVQFNGTDQLNYIRVLGPSGQELKTAYFFQSYTEPVYKQEAKNYNGLNFQGTRYLDSLHIRSGTETFERYALGYESKYCFGNHLKGHDAWGYPNDNTVEIAYANNTSANIMSLPTIKINQDRFYRSILGGCTDFASDIPIAVTGNDWAEAPNEPAMKRGLLKRIVYPTGGYTDFDFEANRYMEDFYWMGTHNALPQLCGGLRIRSISSFKEDGTFAGQKYYQYGPLEEGSGKLINKPARVKEDGKFYYGAAGYEQQIAYLKVGNPNVTCYNKECLDVYALETKTTYQPASALDYTYSNGAPIYYEKITEYNQDLGKKTGKSVYEYYPPEQFYDYEAPLHAYNRIEGTNINVQRTDGLMGAQKSIKQYKYNTNAKSYEVDQLYQLVRKKEFEYTRYLKPEQVRVNYAFLRVSYPIVEGSFQGSAYTLYNPALSFSTSLNNPGPDFIEGAYGIPVGRLLPGSVTETSYADADSLKTITQYDYDNFPYLNPSKITTTDSKGMQTEKQLKYAYNFGGTAVYDSMVRRNMVTASIEEIEMNITLGNKEIARRKTDYKDFSLGWGVPAPLSISSSVNGAQLREDVRYQEYDPYGNVLELKGRDGLTTSYLWGYHSLYPVAELKGRTYASIPSSYKSNTQIINPGSDGSLRTLLSGLNEPGAVVNVYTYRPLVGISSQTAPNSKTVYYEYDPIGRLTAKKDHNGNIQNQYSYRMRNYSALGALPGYANAPAMRTRNEQSGGFWLFYNMIIRGGNYVGLDQPGVDYVAGSSAETMSLDGAPDNPGTNMMAAIKLRYSIVSPSAIPSTMMMDFIKNDAVVASYRFRPYTATPGEYTVHIPAGTYKASVRLSADYKCPNGCLVYSFYDLSKPAEYSFLQNGDELVLAAGGQYEISIGELN</sequence>